<feature type="compositionally biased region" description="Polar residues" evidence="6">
    <location>
        <begin position="197"/>
        <end position="210"/>
    </location>
</feature>
<dbReference type="Pfam" id="PF01044">
    <property type="entry name" value="Vinculin"/>
    <property type="match status" value="1"/>
</dbReference>
<dbReference type="AlphaFoldDB" id="A0A448W9X0"/>
<evidence type="ECO:0000256" key="4">
    <source>
        <dbReference type="ARBA" id="ARBA00022490"/>
    </source>
</evidence>
<keyword evidence="8" id="KW-1185">Reference proteome</keyword>
<organism evidence="7 8">
    <name type="scientific">Protopolystoma xenopodis</name>
    <dbReference type="NCBI Taxonomy" id="117903"/>
    <lineage>
        <taxon>Eukaryota</taxon>
        <taxon>Metazoa</taxon>
        <taxon>Spiralia</taxon>
        <taxon>Lophotrochozoa</taxon>
        <taxon>Platyhelminthes</taxon>
        <taxon>Monogenea</taxon>
        <taxon>Polyopisthocotylea</taxon>
        <taxon>Polystomatidea</taxon>
        <taxon>Polystomatidae</taxon>
        <taxon>Protopolystoma</taxon>
    </lineage>
</organism>
<comment type="subcellular location">
    <subcellularLocation>
        <location evidence="1">Cytoplasm</location>
    </subcellularLocation>
</comment>
<dbReference type="Proteomes" id="UP000784294">
    <property type="component" value="Unassembled WGS sequence"/>
</dbReference>
<gene>
    <name evidence="7" type="ORF">PXEA_LOCUS37</name>
</gene>
<evidence type="ECO:0000256" key="3">
    <source>
        <dbReference type="ARBA" id="ARBA00014125"/>
    </source>
</evidence>
<dbReference type="InterPro" id="IPR036723">
    <property type="entry name" value="Alpha-catenin/vinculin-like_sf"/>
</dbReference>
<evidence type="ECO:0000256" key="5">
    <source>
        <dbReference type="ARBA" id="ARBA00023203"/>
    </source>
</evidence>
<dbReference type="Gene3D" id="1.20.120.230">
    <property type="entry name" value="Alpha-catenin/vinculin-like"/>
    <property type="match status" value="1"/>
</dbReference>
<dbReference type="SUPFAM" id="SSF47220">
    <property type="entry name" value="alpha-catenin/vinculin-like"/>
    <property type="match status" value="1"/>
</dbReference>
<evidence type="ECO:0000313" key="8">
    <source>
        <dbReference type="Proteomes" id="UP000784294"/>
    </source>
</evidence>
<evidence type="ECO:0000256" key="2">
    <source>
        <dbReference type="ARBA" id="ARBA00008376"/>
    </source>
</evidence>
<proteinExistence type="inferred from homology"/>
<comment type="similarity">
    <text evidence="2">Belongs to the vinculin/alpha-catenin family.</text>
</comment>
<keyword evidence="5" id="KW-0009">Actin-binding</keyword>
<feature type="region of interest" description="Disordered" evidence="6">
    <location>
        <begin position="186"/>
        <end position="210"/>
    </location>
</feature>
<evidence type="ECO:0000256" key="1">
    <source>
        <dbReference type="ARBA" id="ARBA00004496"/>
    </source>
</evidence>
<reference evidence="7" key="1">
    <citation type="submission" date="2018-11" db="EMBL/GenBank/DDBJ databases">
        <authorList>
            <consortium name="Pathogen Informatics"/>
        </authorList>
    </citation>
    <scope>NUCLEOTIDE SEQUENCE</scope>
</reference>
<dbReference type="GO" id="GO:0051015">
    <property type="term" value="F:actin filament binding"/>
    <property type="evidence" value="ECO:0007669"/>
    <property type="project" value="InterPro"/>
</dbReference>
<evidence type="ECO:0000256" key="6">
    <source>
        <dbReference type="SAM" id="MobiDB-lite"/>
    </source>
</evidence>
<dbReference type="GO" id="GO:0007155">
    <property type="term" value="P:cell adhesion"/>
    <property type="evidence" value="ECO:0007669"/>
    <property type="project" value="InterPro"/>
</dbReference>
<protein>
    <recommendedName>
        <fullName evidence="3">Vinculin</fullName>
    </recommendedName>
</protein>
<sequence length="210" mass="23362">MARLTDDAGETFGNEILRDLHFLRTFLDSTTAWPTSHHSTNKLFKWPTALQLERDFSDLPRFGRKTNSGQVEFTVNHFYSPHPSLLTDAIPILPPPPPLFHPSPSSSFTSFSFFSPKPGSTEDQENTESLVGNAQNLMQAVIETLHAAEGASIKMRVDSGFKIRWQPKTPWYQHAASPAFLPVPGQASGGNPRYHSLASQTHAQIQQSVH</sequence>
<dbReference type="InterPro" id="IPR006077">
    <property type="entry name" value="Vinculin/catenin"/>
</dbReference>
<dbReference type="OrthoDB" id="29742at2759"/>
<accession>A0A448W9X0</accession>
<dbReference type="GO" id="GO:0005737">
    <property type="term" value="C:cytoplasm"/>
    <property type="evidence" value="ECO:0007669"/>
    <property type="project" value="UniProtKB-SubCell"/>
</dbReference>
<dbReference type="InterPro" id="IPR017997">
    <property type="entry name" value="Vinculin"/>
</dbReference>
<dbReference type="EMBL" id="CAAALY010000083">
    <property type="protein sequence ID" value="VEL06597.1"/>
    <property type="molecule type" value="Genomic_DNA"/>
</dbReference>
<evidence type="ECO:0000313" key="7">
    <source>
        <dbReference type="EMBL" id="VEL06597.1"/>
    </source>
</evidence>
<name>A0A448W9X0_9PLAT</name>
<comment type="caution">
    <text evidence="7">The sequence shown here is derived from an EMBL/GenBank/DDBJ whole genome shotgun (WGS) entry which is preliminary data.</text>
</comment>
<dbReference type="PANTHER" id="PTHR46180">
    <property type="entry name" value="VINCULIN"/>
    <property type="match status" value="1"/>
</dbReference>
<keyword evidence="4" id="KW-0963">Cytoplasm</keyword>